<dbReference type="RefSeq" id="WP_182802372.1">
    <property type="nucleotide sequence ID" value="NZ_CP060007.1"/>
</dbReference>
<dbReference type="KEGG" id="lacs:H4075_18865"/>
<name>A0A7G5XF57_9BACT</name>
<reference evidence="2" key="1">
    <citation type="submission" date="2020-08" db="EMBL/GenBank/DDBJ databases">
        <title>Lacibacter sp. S13-6-6 genome sequencing.</title>
        <authorList>
            <person name="Jin L."/>
        </authorList>
    </citation>
    <scope>NUCLEOTIDE SEQUENCE [LARGE SCALE GENOMIC DNA]</scope>
    <source>
        <strain evidence="2">S13-6-6</strain>
    </source>
</reference>
<dbReference type="AlphaFoldDB" id="A0A7G5XF57"/>
<dbReference type="Proteomes" id="UP000515344">
    <property type="component" value="Chromosome"/>
</dbReference>
<keyword evidence="2" id="KW-1185">Reference proteome</keyword>
<gene>
    <name evidence="1" type="ORF">H4075_18865</name>
</gene>
<accession>A0A7G5XF57</accession>
<evidence type="ECO:0000313" key="1">
    <source>
        <dbReference type="EMBL" id="QNA44110.1"/>
    </source>
</evidence>
<proteinExistence type="predicted"/>
<evidence type="ECO:0000313" key="2">
    <source>
        <dbReference type="Proteomes" id="UP000515344"/>
    </source>
</evidence>
<sequence>MNPTLRNHVGYNEAVLDDDASYEKFHRWADVIADKLKISFTKKLDDFEALYWDFIYKGTALTLSFNIFNGISVFPSLEEKSEHFENAAIAELVDALKDADPGEA</sequence>
<protein>
    <recommendedName>
        <fullName evidence="3">DUF3630 family protein</fullName>
    </recommendedName>
</protein>
<dbReference type="EMBL" id="CP060007">
    <property type="protein sequence ID" value="QNA44110.1"/>
    <property type="molecule type" value="Genomic_DNA"/>
</dbReference>
<evidence type="ECO:0008006" key="3">
    <source>
        <dbReference type="Google" id="ProtNLM"/>
    </source>
</evidence>
<organism evidence="1 2">
    <name type="scientific">Lacibacter sediminis</name>
    <dbReference type="NCBI Taxonomy" id="2760713"/>
    <lineage>
        <taxon>Bacteria</taxon>
        <taxon>Pseudomonadati</taxon>
        <taxon>Bacteroidota</taxon>
        <taxon>Chitinophagia</taxon>
        <taxon>Chitinophagales</taxon>
        <taxon>Chitinophagaceae</taxon>
        <taxon>Lacibacter</taxon>
    </lineage>
</organism>